<proteinExistence type="predicted"/>
<accession>A0AAV5DLP0</accession>
<evidence type="ECO:0000313" key="2">
    <source>
        <dbReference type="Proteomes" id="UP001054889"/>
    </source>
</evidence>
<name>A0AAV5DLP0_ELECO</name>
<sequence length="261" mass="29044">MERMEFIVYSTGSSTGFAVLMKISIPGRSELPSGRSYCCFRAATFGMLLRGLSLGSWLRSHENPNHTSSATDNTQSHLMLEMLFRNSSQQGPAAAAALHVRRFQRLWLIDVHPVLVLLLGRWSHHGVAVDAAIDNGRRQHGAAAITIHEQRLGEARVAVLATSTGDRCRAYGRARGAVALPATSITMSVPDRTCGYMLARRPHARTCGRSRQRTVHRRWCGIRRAALRRHACWVDSCGNMLSRVNVREQPRPSSWKMLSCS</sequence>
<reference evidence="1" key="2">
    <citation type="submission" date="2021-12" db="EMBL/GenBank/DDBJ databases">
        <title>Resequencing data analysis of finger millet.</title>
        <authorList>
            <person name="Hatakeyama M."/>
            <person name="Aluri S."/>
            <person name="Balachadran M.T."/>
            <person name="Sivarajan S.R."/>
            <person name="Poveda L."/>
            <person name="Shimizu-Inatsugi R."/>
            <person name="Schlapbach R."/>
            <person name="Sreeman S.M."/>
            <person name="Shimizu K.K."/>
        </authorList>
    </citation>
    <scope>NUCLEOTIDE SEQUENCE</scope>
</reference>
<comment type="caution">
    <text evidence="1">The sequence shown here is derived from an EMBL/GenBank/DDBJ whole genome shotgun (WGS) entry which is preliminary data.</text>
</comment>
<gene>
    <name evidence="1" type="primary">ga29611</name>
    <name evidence="1" type="ORF">PR202_ga29611</name>
</gene>
<dbReference type="EMBL" id="BQKI01000018">
    <property type="protein sequence ID" value="GJN11418.1"/>
    <property type="molecule type" value="Genomic_DNA"/>
</dbReference>
<keyword evidence="2" id="KW-1185">Reference proteome</keyword>
<organism evidence="1 2">
    <name type="scientific">Eleusine coracana subsp. coracana</name>
    <dbReference type="NCBI Taxonomy" id="191504"/>
    <lineage>
        <taxon>Eukaryota</taxon>
        <taxon>Viridiplantae</taxon>
        <taxon>Streptophyta</taxon>
        <taxon>Embryophyta</taxon>
        <taxon>Tracheophyta</taxon>
        <taxon>Spermatophyta</taxon>
        <taxon>Magnoliopsida</taxon>
        <taxon>Liliopsida</taxon>
        <taxon>Poales</taxon>
        <taxon>Poaceae</taxon>
        <taxon>PACMAD clade</taxon>
        <taxon>Chloridoideae</taxon>
        <taxon>Cynodonteae</taxon>
        <taxon>Eleusininae</taxon>
        <taxon>Eleusine</taxon>
    </lineage>
</organism>
<reference evidence="1" key="1">
    <citation type="journal article" date="2018" name="DNA Res.">
        <title>Multiple hybrid de novo genome assembly of finger millet, an orphan allotetraploid crop.</title>
        <authorList>
            <person name="Hatakeyama M."/>
            <person name="Aluri S."/>
            <person name="Balachadran M.T."/>
            <person name="Sivarajan S.R."/>
            <person name="Patrignani A."/>
            <person name="Gruter S."/>
            <person name="Poveda L."/>
            <person name="Shimizu-Inatsugi R."/>
            <person name="Baeten J."/>
            <person name="Francoijs K.J."/>
            <person name="Nataraja K.N."/>
            <person name="Reddy Y.A.N."/>
            <person name="Phadnis S."/>
            <person name="Ravikumar R.L."/>
            <person name="Schlapbach R."/>
            <person name="Sreeman S.M."/>
            <person name="Shimizu K.K."/>
        </authorList>
    </citation>
    <scope>NUCLEOTIDE SEQUENCE</scope>
</reference>
<evidence type="ECO:0000313" key="1">
    <source>
        <dbReference type="EMBL" id="GJN11418.1"/>
    </source>
</evidence>
<protein>
    <submittedName>
        <fullName evidence="1">Uncharacterized protein</fullName>
    </submittedName>
</protein>
<dbReference type="AlphaFoldDB" id="A0AAV5DLP0"/>
<dbReference type="Proteomes" id="UP001054889">
    <property type="component" value="Unassembled WGS sequence"/>
</dbReference>